<keyword evidence="4" id="KW-1185">Reference proteome</keyword>
<reference evidence="3 4" key="1">
    <citation type="submission" date="2024-03" db="EMBL/GenBank/DDBJ databases">
        <title>Novel Streptomyces species of biotechnological and ecological value are a feature of Machair soil.</title>
        <authorList>
            <person name="Prole J.R."/>
            <person name="Goodfellow M."/>
            <person name="Allenby N."/>
            <person name="Ward A.C."/>
        </authorList>
    </citation>
    <scope>NUCLEOTIDE SEQUENCE [LARGE SCALE GENOMIC DNA]</scope>
    <source>
        <strain evidence="3 4">MS1.HAVA.3</strain>
    </source>
</reference>
<sequence length="174" mass="18144">MRVRLVLGLALLSTGALAGAFGYGAANLVPTFNVVPLDMRLSFHAQLMQMNGITMQGAMGMSALSALALAAMTRGASRWLAGGAGLLAVVSFLVTRFGNVPINGRIKQWAATSAPADHAEILARWEAFNYARTGAAFAAFALLLRFSGWGRWVDSQTCGGAAAVDQVGPELDSA</sequence>
<evidence type="ECO:0000256" key="2">
    <source>
        <dbReference type="SAM" id="SignalP"/>
    </source>
</evidence>
<evidence type="ECO:0000313" key="3">
    <source>
        <dbReference type="EMBL" id="MEJ8642142.1"/>
    </source>
</evidence>
<dbReference type="InterPro" id="IPR013901">
    <property type="entry name" value="Anthrone_oxy"/>
</dbReference>
<gene>
    <name evidence="3" type="ORF">WKI68_12960</name>
</gene>
<protein>
    <submittedName>
        <fullName evidence="3">DUF1772 domain-containing protein</fullName>
    </submittedName>
</protein>
<feature type="transmembrane region" description="Helical" evidence="1">
    <location>
        <begin position="79"/>
        <end position="98"/>
    </location>
</feature>
<accession>A0ABU8U2S7</accession>
<feature type="chain" id="PRO_5046276711" evidence="2">
    <location>
        <begin position="19"/>
        <end position="174"/>
    </location>
</feature>
<feature type="signal peptide" evidence="2">
    <location>
        <begin position="1"/>
        <end position="18"/>
    </location>
</feature>
<dbReference type="Pfam" id="PF08592">
    <property type="entry name" value="Anthrone_oxy"/>
    <property type="match status" value="1"/>
</dbReference>
<comment type="caution">
    <text evidence="3">The sequence shown here is derived from an EMBL/GenBank/DDBJ whole genome shotgun (WGS) entry which is preliminary data.</text>
</comment>
<keyword evidence="1" id="KW-0472">Membrane</keyword>
<keyword evidence="1" id="KW-0812">Transmembrane</keyword>
<dbReference type="EMBL" id="JBBKAM010000002">
    <property type="protein sequence ID" value="MEJ8642142.1"/>
    <property type="molecule type" value="Genomic_DNA"/>
</dbReference>
<keyword evidence="2" id="KW-0732">Signal</keyword>
<proteinExistence type="predicted"/>
<evidence type="ECO:0000313" key="4">
    <source>
        <dbReference type="Proteomes" id="UP001382904"/>
    </source>
</evidence>
<keyword evidence="1" id="KW-1133">Transmembrane helix</keyword>
<dbReference type="Proteomes" id="UP001382904">
    <property type="component" value="Unassembled WGS sequence"/>
</dbReference>
<feature type="transmembrane region" description="Helical" evidence="1">
    <location>
        <begin position="46"/>
        <end position="72"/>
    </location>
</feature>
<evidence type="ECO:0000256" key="1">
    <source>
        <dbReference type="SAM" id="Phobius"/>
    </source>
</evidence>
<organism evidence="3 4">
    <name type="scientific">Streptomyces caledonius</name>
    <dbReference type="NCBI Taxonomy" id="3134107"/>
    <lineage>
        <taxon>Bacteria</taxon>
        <taxon>Bacillati</taxon>
        <taxon>Actinomycetota</taxon>
        <taxon>Actinomycetes</taxon>
        <taxon>Kitasatosporales</taxon>
        <taxon>Streptomycetaceae</taxon>
        <taxon>Streptomyces</taxon>
    </lineage>
</organism>
<name>A0ABU8U2S7_9ACTN</name>